<name>A0A6A3TCI5_9STRA</name>
<evidence type="ECO:0000313" key="3">
    <source>
        <dbReference type="EMBL" id="KAE9352051.1"/>
    </source>
</evidence>
<dbReference type="EMBL" id="QXFZ01000094">
    <property type="protein sequence ID" value="KAE9133696.1"/>
    <property type="molecule type" value="Genomic_DNA"/>
</dbReference>
<dbReference type="Proteomes" id="UP000441208">
    <property type="component" value="Unassembled WGS sequence"/>
</dbReference>
<reference evidence="2 4" key="1">
    <citation type="submission" date="2018-08" db="EMBL/GenBank/DDBJ databases">
        <title>Genomic investigation of the strawberry pathogen Phytophthora fragariae indicates pathogenicity is determined by transcriptional variation in three key races.</title>
        <authorList>
            <person name="Adams T.M."/>
            <person name="Armitage A.D."/>
            <person name="Sobczyk M.K."/>
            <person name="Bates H.J."/>
            <person name="Dunwell J.M."/>
            <person name="Nellist C.F."/>
            <person name="Harrison R.J."/>
        </authorList>
    </citation>
    <scope>NUCLEOTIDE SEQUENCE [LARGE SCALE GENOMIC DNA]</scope>
    <source>
        <strain evidence="2 4">NOV-71</strain>
        <strain evidence="3 5">NOV-77</strain>
        <strain evidence="1 6">ONT-3</strain>
    </source>
</reference>
<evidence type="ECO:0000313" key="4">
    <source>
        <dbReference type="Proteomes" id="UP000441208"/>
    </source>
</evidence>
<protein>
    <submittedName>
        <fullName evidence="2">Uncharacterized protein</fullName>
    </submittedName>
</protein>
<evidence type="ECO:0000313" key="5">
    <source>
        <dbReference type="Proteomes" id="UP000486351"/>
    </source>
</evidence>
<evidence type="ECO:0000313" key="6">
    <source>
        <dbReference type="Proteomes" id="UP000488956"/>
    </source>
</evidence>
<comment type="caution">
    <text evidence="2">The sequence shown here is derived from an EMBL/GenBank/DDBJ whole genome shotgun (WGS) entry which is preliminary data.</text>
</comment>
<dbReference type="EMBL" id="QXFY01000210">
    <property type="protein sequence ID" value="KAE9352051.1"/>
    <property type="molecule type" value="Genomic_DNA"/>
</dbReference>
<dbReference type="AlphaFoldDB" id="A0A6A3TCI5"/>
<organism evidence="2 4">
    <name type="scientific">Phytophthora fragariae</name>
    <dbReference type="NCBI Taxonomy" id="53985"/>
    <lineage>
        <taxon>Eukaryota</taxon>
        <taxon>Sar</taxon>
        <taxon>Stramenopiles</taxon>
        <taxon>Oomycota</taxon>
        <taxon>Peronosporomycetes</taxon>
        <taxon>Peronosporales</taxon>
        <taxon>Peronosporaceae</taxon>
        <taxon>Phytophthora</taxon>
    </lineage>
</organism>
<proteinExistence type="predicted"/>
<gene>
    <name evidence="2" type="ORF">PF007_g3246</name>
    <name evidence="3" type="ORF">PF008_g5649</name>
    <name evidence="1" type="ORF">PF010_g4161</name>
</gene>
<sequence>MVLVAVALAARLRLETGARHRMDVQLVLRAVVDLHPALTIEARLQ</sequence>
<dbReference type="Proteomes" id="UP000488956">
    <property type="component" value="Unassembled WGS sequence"/>
</dbReference>
<evidence type="ECO:0000313" key="1">
    <source>
        <dbReference type="EMBL" id="KAE9129528.1"/>
    </source>
</evidence>
<dbReference type="Proteomes" id="UP000486351">
    <property type="component" value="Unassembled WGS sequence"/>
</dbReference>
<dbReference type="EMBL" id="QXFX01000140">
    <property type="protein sequence ID" value="KAE9129528.1"/>
    <property type="molecule type" value="Genomic_DNA"/>
</dbReference>
<accession>A0A6A3TCI5</accession>
<evidence type="ECO:0000313" key="2">
    <source>
        <dbReference type="EMBL" id="KAE9133696.1"/>
    </source>
</evidence>